<accession>A0A2A4YGH4</accession>
<evidence type="ECO:0000313" key="2">
    <source>
        <dbReference type="Proteomes" id="UP000217838"/>
    </source>
</evidence>
<gene>
    <name evidence="1" type="ORF">COB11_04780</name>
</gene>
<dbReference type="EMBL" id="NVUU01000052">
    <property type="protein sequence ID" value="PCI93791.1"/>
    <property type="molecule type" value="Genomic_DNA"/>
</dbReference>
<organism evidence="1 2">
    <name type="scientific">Aerophobetes bacterium</name>
    <dbReference type="NCBI Taxonomy" id="2030807"/>
    <lineage>
        <taxon>Bacteria</taxon>
        <taxon>Candidatus Aerophobota</taxon>
    </lineage>
</organism>
<reference evidence="2" key="1">
    <citation type="submission" date="2017-08" db="EMBL/GenBank/DDBJ databases">
        <title>A dynamic microbial community with high functional redundancy inhabits the cold, oxic subseafloor aquifer.</title>
        <authorList>
            <person name="Tully B.J."/>
            <person name="Wheat C.G."/>
            <person name="Glazer B.T."/>
            <person name="Huber J.A."/>
        </authorList>
    </citation>
    <scope>NUCLEOTIDE SEQUENCE [LARGE SCALE GENOMIC DNA]</scope>
</reference>
<protein>
    <submittedName>
        <fullName evidence="1">Uncharacterized protein</fullName>
    </submittedName>
</protein>
<evidence type="ECO:0000313" key="1">
    <source>
        <dbReference type="EMBL" id="PCI93791.1"/>
    </source>
</evidence>
<dbReference type="AlphaFoldDB" id="A0A2A4YGH4"/>
<name>A0A2A4YGH4_UNCAE</name>
<dbReference type="Proteomes" id="UP000217838">
    <property type="component" value="Unassembled WGS sequence"/>
</dbReference>
<proteinExistence type="predicted"/>
<comment type="caution">
    <text evidence="1">The sequence shown here is derived from an EMBL/GenBank/DDBJ whole genome shotgun (WGS) entry which is preliminary data.</text>
</comment>
<sequence>MGELKIDQPVVDGSKGEKFSVKSEGLKVLPADQKNPRDNGRFRWGPLRSKKLKVIFSSDIKVSCFEDF</sequence>